<feature type="compositionally biased region" description="Basic and acidic residues" evidence="1">
    <location>
        <begin position="73"/>
        <end position="82"/>
    </location>
</feature>
<dbReference type="CDD" id="cd00254">
    <property type="entry name" value="LT-like"/>
    <property type="match status" value="1"/>
</dbReference>
<feature type="region of interest" description="Disordered" evidence="1">
    <location>
        <begin position="22"/>
        <end position="120"/>
    </location>
</feature>
<dbReference type="InterPro" id="IPR008258">
    <property type="entry name" value="Transglycosylase_SLT_dom_1"/>
</dbReference>
<comment type="caution">
    <text evidence="4">The sequence shown here is derived from an EMBL/GenBank/DDBJ whole genome shotgun (WGS) entry which is preliminary data.</text>
</comment>
<protein>
    <submittedName>
        <fullName evidence="4">Lysozyme-like domain-containing protein</fullName>
    </submittedName>
</protein>
<keyword evidence="5" id="KW-1185">Reference proteome</keyword>
<gene>
    <name evidence="4" type="ORF">BDZ94DRAFT_1151355</name>
</gene>
<evidence type="ECO:0000256" key="1">
    <source>
        <dbReference type="SAM" id="MobiDB-lite"/>
    </source>
</evidence>
<feature type="domain" description="Transglycosylase SLT" evidence="3">
    <location>
        <begin position="169"/>
        <end position="257"/>
    </location>
</feature>
<dbReference type="OrthoDB" id="2537480at2759"/>
<evidence type="ECO:0000259" key="3">
    <source>
        <dbReference type="Pfam" id="PF01464"/>
    </source>
</evidence>
<name>A0A9P5YJI6_9AGAR</name>
<dbReference type="Pfam" id="PF01464">
    <property type="entry name" value="SLT"/>
    <property type="match status" value="1"/>
</dbReference>
<proteinExistence type="predicted"/>
<dbReference type="EMBL" id="MU150229">
    <property type="protein sequence ID" value="KAF9469901.1"/>
    <property type="molecule type" value="Genomic_DNA"/>
</dbReference>
<dbReference type="AlphaFoldDB" id="A0A9P5YJI6"/>
<evidence type="ECO:0000313" key="5">
    <source>
        <dbReference type="Proteomes" id="UP000807353"/>
    </source>
</evidence>
<accession>A0A9P5YJI6</accession>
<dbReference type="Gene3D" id="1.10.530.10">
    <property type="match status" value="1"/>
</dbReference>
<sequence length="315" mass="33361">MKVSAAILAVLATALTVTASNPHDSQSLASRHARLAHRAPTLVDKPLRKRCKPRPTALNNNAVEPSSSVSKPKPSDKPKDTPKPAPPPPSGNSGGMLNVKSSCGNIGATKKTTKTSGPNGSIDWLNCGLTEGGWKPPFVRIEDIVSVSLSNAVNSGHGPFLACTQFVHLFEKYGGQFGIPAIILASFAMQESSCNPNTVGGGGEQGLMQITQDKCGGAPGGNCRDPDFNIRTGAKFFADTLKNNGGDLLLSIGSYNGWRKGLTYGQATAAAKSSCCRCQNNCDYLHQFLNGWILNINAYDQGLRLGKYFNLDVCH</sequence>
<dbReference type="InterPro" id="IPR023346">
    <property type="entry name" value="Lysozyme-like_dom_sf"/>
</dbReference>
<organism evidence="4 5">
    <name type="scientific">Collybia nuda</name>
    <dbReference type="NCBI Taxonomy" id="64659"/>
    <lineage>
        <taxon>Eukaryota</taxon>
        <taxon>Fungi</taxon>
        <taxon>Dikarya</taxon>
        <taxon>Basidiomycota</taxon>
        <taxon>Agaricomycotina</taxon>
        <taxon>Agaricomycetes</taxon>
        <taxon>Agaricomycetidae</taxon>
        <taxon>Agaricales</taxon>
        <taxon>Tricholomatineae</taxon>
        <taxon>Clitocybaceae</taxon>
        <taxon>Collybia</taxon>
    </lineage>
</organism>
<evidence type="ECO:0000256" key="2">
    <source>
        <dbReference type="SAM" id="SignalP"/>
    </source>
</evidence>
<evidence type="ECO:0000313" key="4">
    <source>
        <dbReference type="EMBL" id="KAF9469901.1"/>
    </source>
</evidence>
<dbReference type="SUPFAM" id="SSF53955">
    <property type="entry name" value="Lysozyme-like"/>
    <property type="match status" value="1"/>
</dbReference>
<keyword evidence="2" id="KW-0732">Signal</keyword>
<reference evidence="4" key="1">
    <citation type="submission" date="2020-11" db="EMBL/GenBank/DDBJ databases">
        <authorList>
            <consortium name="DOE Joint Genome Institute"/>
            <person name="Ahrendt S."/>
            <person name="Riley R."/>
            <person name="Andreopoulos W."/>
            <person name="Labutti K."/>
            <person name="Pangilinan J."/>
            <person name="Ruiz-Duenas F.J."/>
            <person name="Barrasa J.M."/>
            <person name="Sanchez-Garcia M."/>
            <person name="Camarero S."/>
            <person name="Miyauchi S."/>
            <person name="Serrano A."/>
            <person name="Linde D."/>
            <person name="Babiker R."/>
            <person name="Drula E."/>
            <person name="Ayuso-Fernandez I."/>
            <person name="Pacheco R."/>
            <person name="Padilla G."/>
            <person name="Ferreira P."/>
            <person name="Barriuso J."/>
            <person name="Kellner H."/>
            <person name="Castanera R."/>
            <person name="Alfaro M."/>
            <person name="Ramirez L."/>
            <person name="Pisabarro A.G."/>
            <person name="Kuo A."/>
            <person name="Tritt A."/>
            <person name="Lipzen A."/>
            <person name="He G."/>
            <person name="Yan M."/>
            <person name="Ng V."/>
            <person name="Cullen D."/>
            <person name="Martin F."/>
            <person name="Rosso M.-N."/>
            <person name="Henrissat B."/>
            <person name="Hibbett D."/>
            <person name="Martinez A.T."/>
            <person name="Grigoriev I.V."/>
        </authorList>
    </citation>
    <scope>NUCLEOTIDE SEQUENCE</scope>
    <source>
        <strain evidence="4">CBS 247.69</strain>
    </source>
</reference>
<feature type="chain" id="PRO_5040455094" evidence="2">
    <location>
        <begin position="20"/>
        <end position="315"/>
    </location>
</feature>
<dbReference type="Proteomes" id="UP000807353">
    <property type="component" value="Unassembled WGS sequence"/>
</dbReference>
<feature type="signal peptide" evidence="2">
    <location>
        <begin position="1"/>
        <end position="19"/>
    </location>
</feature>